<dbReference type="PANTHER" id="PTHR40053">
    <property type="entry name" value="SPORULATION-CONTROL PROTEIN SPO0M"/>
    <property type="match status" value="1"/>
</dbReference>
<organism evidence="1 2">
    <name type="scientific">Halogeometricum rufum</name>
    <dbReference type="NCBI Taxonomy" id="553469"/>
    <lineage>
        <taxon>Archaea</taxon>
        <taxon>Methanobacteriati</taxon>
        <taxon>Methanobacteriota</taxon>
        <taxon>Stenosarchaea group</taxon>
        <taxon>Halobacteria</taxon>
        <taxon>Halobacteriales</taxon>
        <taxon>Haloferacaceae</taxon>
        <taxon>Halogeometricum</taxon>
    </lineage>
</organism>
<sequence length="247" mass="27187">MKKILASVGIGNASVDTVLPSTTVSPGETVTAEVRVSGGDAAQSVSAIDLEVETRYRTEEGVEDATVGRMRLGEAFEIEPDEETTYDAEITIPWETPLTLGSTEVWVETELEIDMAVDPEDVDYLDVRPTPRMQAVFDAAEELGLSLRTAECSADPYGRYAGERRFVQEFEFRPSGGEFRGDLDELELVFVASAASLDVFVEVDRRGGILSEALDADERHTQFSLTDDDPDVASVRDRLREEIRANL</sequence>
<dbReference type="PANTHER" id="PTHR40053:SF1">
    <property type="entry name" value="SPORULATION-CONTROL PROTEIN SPO0M"/>
    <property type="match status" value="1"/>
</dbReference>
<protein>
    <submittedName>
        <fullName evidence="1">Sporulation-control protein</fullName>
    </submittedName>
</protein>
<dbReference type="STRING" id="553469.SAMN04487947_4161"/>
<gene>
    <name evidence="1" type="ORF">SAMN04487947_4161</name>
</gene>
<keyword evidence="2" id="KW-1185">Reference proteome</keyword>
<evidence type="ECO:0000313" key="2">
    <source>
        <dbReference type="Proteomes" id="UP000198531"/>
    </source>
</evidence>
<accession>A0A1I6J7M3</accession>
<dbReference type="OrthoDB" id="181599at2157"/>
<dbReference type="Proteomes" id="UP000198531">
    <property type="component" value="Unassembled WGS sequence"/>
</dbReference>
<reference evidence="2" key="1">
    <citation type="submission" date="2016-10" db="EMBL/GenBank/DDBJ databases">
        <authorList>
            <person name="Varghese N."/>
            <person name="Submissions S."/>
        </authorList>
    </citation>
    <scope>NUCLEOTIDE SEQUENCE [LARGE SCALE GENOMIC DNA]</scope>
    <source>
        <strain evidence="2">CGMCC 1.7736</strain>
    </source>
</reference>
<dbReference type="InterPro" id="IPR009776">
    <property type="entry name" value="Spore_0_M"/>
</dbReference>
<proteinExistence type="predicted"/>
<dbReference type="RefSeq" id="WP_089811279.1">
    <property type="nucleotide sequence ID" value="NZ_FOYT01000006.1"/>
</dbReference>
<name>A0A1I6J7M3_9EURY</name>
<dbReference type="AlphaFoldDB" id="A0A1I6J7M3"/>
<evidence type="ECO:0000313" key="1">
    <source>
        <dbReference type="EMBL" id="SFR74937.1"/>
    </source>
</evidence>
<dbReference type="Pfam" id="PF07070">
    <property type="entry name" value="Spo0M"/>
    <property type="match status" value="1"/>
</dbReference>
<dbReference type="EMBL" id="FOYT01000006">
    <property type="protein sequence ID" value="SFR74937.1"/>
    <property type="molecule type" value="Genomic_DNA"/>
</dbReference>